<sequence>MDAEKFGYQYYRQVFSKTSKPFAFIDLDLFDANAAALKQRAGNKAIRIASKSIRCQMLMSRLLASDPQFQGVMSFHPEEATYLSRQGFDDILLGYPIYDKRYIRAIAEHVSEGKKIIFMVDDVNQLEQINRVGAALEVELPVCLDIDMSSRYPFLHFGVLRSRLQKTEDVLSIYQAIEKSRYVFLDGIMGYEAQIAGLADNVPGQFLKSQVIRFLKSRSCKEVADRRARIIGALAEHGATPRFINGGGTGSLETTASEDVVTEVAVGSGFFSSALFDHYRQFKHHPAAGFAVEIVRKSSDGIFTCLGGGYVASGQPGKDRLPQPYLPESFQLTTNEAAGEVQTPIIYHGKESLDFGDPVFFRHSKAGELCERFNQLHLVREGKLVGEVPTYRGEGLCFI</sequence>
<dbReference type="InterPro" id="IPR051466">
    <property type="entry name" value="D-amino_acid_metab_enzyme"/>
</dbReference>
<dbReference type="InterPro" id="IPR001608">
    <property type="entry name" value="Ala_racemase_N"/>
</dbReference>
<evidence type="ECO:0000259" key="1">
    <source>
        <dbReference type="Pfam" id="PF01168"/>
    </source>
</evidence>
<dbReference type="Gene3D" id="3.20.20.10">
    <property type="entry name" value="Alanine racemase"/>
    <property type="match status" value="1"/>
</dbReference>
<dbReference type="OrthoDB" id="9811417at2"/>
<dbReference type="PANTHER" id="PTHR28004:SF2">
    <property type="entry name" value="D-SERINE DEHYDRATASE"/>
    <property type="match status" value="1"/>
</dbReference>
<evidence type="ECO:0000313" key="2">
    <source>
        <dbReference type="EMBL" id="ODA29912.1"/>
    </source>
</evidence>
<dbReference type="STRING" id="1080227.A8L45_21140"/>
<dbReference type="InterPro" id="IPR029066">
    <property type="entry name" value="PLP-binding_barrel"/>
</dbReference>
<proteinExistence type="predicted"/>
<dbReference type="PANTHER" id="PTHR28004">
    <property type="entry name" value="ZGC:162816-RELATED"/>
    <property type="match status" value="1"/>
</dbReference>
<dbReference type="Proteomes" id="UP000094936">
    <property type="component" value="Unassembled WGS sequence"/>
</dbReference>
<accession>A0A1C3E9J8</accession>
<protein>
    <submittedName>
        <fullName evidence="2">Amino acid aldolase</fullName>
    </submittedName>
</protein>
<dbReference type="Pfam" id="PF01168">
    <property type="entry name" value="Ala_racemase_N"/>
    <property type="match status" value="1"/>
</dbReference>
<comment type="caution">
    <text evidence="2">The sequence shown here is derived from an EMBL/GenBank/DDBJ whole genome shotgun (WGS) entry which is preliminary data.</text>
</comment>
<dbReference type="AlphaFoldDB" id="A0A1C3E9J8"/>
<keyword evidence="3" id="KW-1185">Reference proteome</keyword>
<dbReference type="CDD" id="cd06813">
    <property type="entry name" value="PLPDE_III_DSD_D-TA_like_2"/>
    <property type="match status" value="1"/>
</dbReference>
<dbReference type="GO" id="GO:0008721">
    <property type="term" value="F:D-serine ammonia-lyase activity"/>
    <property type="evidence" value="ECO:0007669"/>
    <property type="project" value="TreeGrafter"/>
</dbReference>
<evidence type="ECO:0000313" key="3">
    <source>
        <dbReference type="Proteomes" id="UP000094936"/>
    </source>
</evidence>
<reference evidence="2 3" key="1">
    <citation type="submission" date="2016-05" db="EMBL/GenBank/DDBJ databases">
        <title>Genomic Taxonomy of the Vibrionaceae.</title>
        <authorList>
            <person name="Gomez-Gil B."/>
            <person name="Enciso-Ibarra J."/>
        </authorList>
    </citation>
    <scope>NUCLEOTIDE SEQUENCE [LARGE SCALE GENOMIC DNA]</scope>
    <source>
        <strain evidence="2 3">CAIM 1920</strain>
    </source>
</reference>
<feature type="domain" description="Alanine racemase N-terminal" evidence="1">
    <location>
        <begin position="25"/>
        <end position="248"/>
    </location>
</feature>
<gene>
    <name evidence="2" type="ORF">A8L45_21140</name>
</gene>
<dbReference type="SUPFAM" id="SSF51419">
    <property type="entry name" value="PLP-binding barrel"/>
    <property type="match status" value="1"/>
</dbReference>
<dbReference type="RefSeq" id="WP_068905342.1">
    <property type="nucleotide sequence ID" value="NZ_JBHUIF010000009.1"/>
</dbReference>
<organism evidence="2 3">
    <name type="scientific">Veronia pacifica</name>
    <dbReference type="NCBI Taxonomy" id="1080227"/>
    <lineage>
        <taxon>Bacteria</taxon>
        <taxon>Pseudomonadati</taxon>
        <taxon>Pseudomonadota</taxon>
        <taxon>Gammaproteobacteria</taxon>
        <taxon>Vibrionales</taxon>
        <taxon>Vibrionaceae</taxon>
        <taxon>Veronia</taxon>
    </lineage>
</organism>
<dbReference type="GO" id="GO:0036088">
    <property type="term" value="P:D-serine catabolic process"/>
    <property type="evidence" value="ECO:0007669"/>
    <property type="project" value="TreeGrafter"/>
</dbReference>
<dbReference type="EMBL" id="LYBM01000059">
    <property type="protein sequence ID" value="ODA29912.1"/>
    <property type="molecule type" value="Genomic_DNA"/>
</dbReference>
<name>A0A1C3E9J8_9GAMM</name>